<dbReference type="Pfam" id="PF08448">
    <property type="entry name" value="PAS_4"/>
    <property type="match status" value="1"/>
</dbReference>
<dbReference type="InterPro" id="IPR004358">
    <property type="entry name" value="Sig_transdc_His_kin-like_C"/>
</dbReference>
<dbReference type="SUPFAM" id="SSF55785">
    <property type="entry name" value="PYP-like sensor domain (PAS domain)"/>
    <property type="match status" value="5"/>
</dbReference>
<keyword evidence="12" id="KW-1133">Transmembrane helix</keyword>
<dbReference type="PROSITE" id="PS50112">
    <property type="entry name" value="PAS"/>
    <property type="match status" value="1"/>
</dbReference>
<dbReference type="CDD" id="cd16922">
    <property type="entry name" value="HATPase_EvgS-ArcB-TorS-like"/>
    <property type="match status" value="1"/>
</dbReference>
<dbReference type="CDD" id="cd00130">
    <property type="entry name" value="PAS"/>
    <property type="match status" value="5"/>
</dbReference>
<dbReference type="SMART" id="SM00388">
    <property type="entry name" value="HisKA"/>
    <property type="match status" value="1"/>
</dbReference>
<keyword evidence="18" id="KW-1185">Reference proteome</keyword>
<dbReference type="InterPro" id="IPR001610">
    <property type="entry name" value="PAC"/>
</dbReference>
<dbReference type="AlphaFoldDB" id="A0A4R6WKT4"/>
<evidence type="ECO:0000256" key="13">
    <source>
        <dbReference type="ARBA" id="ARBA00023136"/>
    </source>
</evidence>
<keyword evidence="9" id="KW-0677">Repeat</keyword>
<dbReference type="InterPro" id="IPR003661">
    <property type="entry name" value="HisK_dim/P_dom"/>
</dbReference>
<dbReference type="Pfam" id="PF02518">
    <property type="entry name" value="HATPase_c"/>
    <property type="match status" value="1"/>
</dbReference>
<dbReference type="InterPro" id="IPR003594">
    <property type="entry name" value="HATPase_dom"/>
</dbReference>
<dbReference type="SUPFAM" id="SSF47384">
    <property type="entry name" value="Homodimeric domain of signal transducing histidine kinase"/>
    <property type="match status" value="1"/>
</dbReference>
<dbReference type="SUPFAM" id="SSF55874">
    <property type="entry name" value="ATPase domain of HSP90 chaperone/DNA topoisomerase II/histidine kinase"/>
    <property type="match status" value="1"/>
</dbReference>
<evidence type="ECO:0000259" key="16">
    <source>
        <dbReference type="PROSITE" id="PS50113"/>
    </source>
</evidence>
<evidence type="ECO:0000259" key="15">
    <source>
        <dbReference type="PROSITE" id="PS50112"/>
    </source>
</evidence>
<keyword evidence="8" id="KW-0812">Transmembrane</keyword>
<feature type="domain" description="PAC" evidence="16">
    <location>
        <begin position="74"/>
        <end position="126"/>
    </location>
</feature>
<dbReference type="PANTHER" id="PTHR43304:SF1">
    <property type="entry name" value="PAC DOMAIN-CONTAINING PROTEIN"/>
    <property type="match status" value="1"/>
</dbReference>
<dbReference type="NCBIfam" id="TIGR00229">
    <property type="entry name" value="sensory_box"/>
    <property type="match status" value="4"/>
</dbReference>
<dbReference type="GO" id="GO:0000166">
    <property type="term" value="F:nucleotide binding"/>
    <property type="evidence" value="ECO:0007669"/>
    <property type="project" value="UniProtKB-KW"/>
</dbReference>
<evidence type="ECO:0000313" key="18">
    <source>
        <dbReference type="Proteomes" id="UP000295783"/>
    </source>
</evidence>
<feature type="domain" description="PAC" evidence="16">
    <location>
        <begin position="620"/>
        <end position="672"/>
    </location>
</feature>
<dbReference type="PRINTS" id="PR00344">
    <property type="entry name" value="BCTRLSENSOR"/>
</dbReference>
<keyword evidence="10" id="KW-0547">Nucleotide-binding</keyword>
<feature type="domain" description="PAS" evidence="15">
    <location>
        <begin position="1"/>
        <end position="71"/>
    </location>
</feature>
<dbReference type="EMBL" id="SNYW01000012">
    <property type="protein sequence ID" value="TDQ78851.1"/>
    <property type="molecule type" value="Genomic_DNA"/>
</dbReference>
<evidence type="ECO:0000256" key="2">
    <source>
        <dbReference type="ARBA" id="ARBA00004429"/>
    </source>
</evidence>
<protein>
    <recommendedName>
        <fullName evidence="3">histidine kinase</fullName>
        <ecNumber evidence="3">2.7.13.3</ecNumber>
    </recommendedName>
</protein>
<dbReference type="SMART" id="SM00086">
    <property type="entry name" value="PAC"/>
    <property type="match status" value="5"/>
</dbReference>
<dbReference type="InterPro" id="IPR052162">
    <property type="entry name" value="Sensor_kinase/Photoreceptor"/>
</dbReference>
<keyword evidence="6" id="KW-0597">Phosphoprotein</keyword>
<dbReference type="InterPro" id="IPR035965">
    <property type="entry name" value="PAS-like_dom_sf"/>
</dbReference>
<dbReference type="InterPro" id="IPR013656">
    <property type="entry name" value="PAS_4"/>
</dbReference>
<dbReference type="PROSITE" id="PS50109">
    <property type="entry name" value="HIS_KIN"/>
    <property type="match status" value="1"/>
</dbReference>
<keyword evidence="13" id="KW-0472">Membrane</keyword>
<dbReference type="Gene3D" id="3.30.450.20">
    <property type="entry name" value="PAS domain"/>
    <property type="match status" value="5"/>
</dbReference>
<dbReference type="Gene3D" id="3.30.565.10">
    <property type="entry name" value="Histidine kinase-like ATPase, C-terminal domain"/>
    <property type="match status" value="1"/>
</dbReference>
<dbReference type="Pfam" id="PF08447">
    <property type="entry name" value="PAS_3"/>
    <property type="match status" value="3"/>
</dbReference>
<evidence type="ECO:0000259" key="14">
    <source>
        <dbReference type="PROSITE" id="PS50109"/>
    </source>
</evidence>
<evidence type="ECO:0000256" key="8">
    <source>
        <dbReference type="ARBA" id="ARBA00022692"/>
    </source>
</evidence>
<evidence type="ECO:0000256" key="9">
    <source>
        <dbReference type="ARBA" id="ARBA00022737"/>
    </source>
</evidence>
<dbReference type="CDD" id="cd00082">
    <property type="entry name" value="HisKA"/>
    <property type="match status" value="1"/>
</dbReference>
<dbReference type="Pfam" id="PF00512">
    <property type="entry name" value="HisKA"/>
    <property type="match status" value="1"/>
</dbReference>
<evidence type="ECO:0000256" key="1">
    <source>
        <dbReference type="ARBA" id="ARBA00000085"/>
    </source>
</evidence>
<evidence type="ECO:0000256" key="7">
    <source>
        <dbReference type="ARBA" id="ARBA00022679"/>
    </source>
</evidence>
<reference evidence="17 18" key="1">
    <citation type="submission" date="2019-03" db="EMBL/GenBank/DDBJ databases">
        <title>Genomic Encyclopedia of Type Strains, Phase III (KMG-III): the genomes of soil and plant-associated and newly described type strains.</title>
        <authorList>
            <person name="Whitman W."/>
        </authorList>
    </citation>
    <scope>NUCLEOTIDE SEQUENCE [LARGE SCALE GENOMIC DNA]</scope>
    <source>
        <strain evidence="17 18">CGMCC 1.7660</strain>
    </source>
</reference>
<dbReference type="FunFam" id="2.10.70.100:FF:000001">
    <property type="entry name" value="Sensory transduction histidine kinase"/>
    <property type="match status" value="1"/>
</dbReference>
<dbReference type="InterPro" id="IPR005467">
    <property type="entry name" value="His_kinase_dom"/>
</dbReference>
<comment type="catalytic activity">
    <reaction evidence="1">
        <text>ATP + protein L-histidine = ADP + protein N-phospho-L-histidine.</text>
        <dbReference type="EC" id="2.7.13.3"/>
    </reaction>
</comment>
<proteinExistence type="predicted"/>
<organism evidence="17 18">
    <name type="scientific">Dongia mobilis</name>
    <dbReference type="NCBI Taxonomy" id="578943"/>
    <lineage>
        <taxon>Bacteria</taxon>
        <taxon>Pseudomonadati</taxon>
        <taxon>Pseudomonadota</taxon>
        <taxon>Alphaproteobacteria</taxon>
        <taxon>Rhodospirillales</taxon>
        <taxon>Dongiaceae</taxon>
        <taxon>Dongia</taxon>
    </lineage>
</organism>
<keyword evidence="7" id="KW-0808">Transferase</keyword>
<dbReference type="EC" id="2.7.13.3" evidence="3"/>
<sequence>MELADLAIEHAQTPIVITDGANRILRFNRACVALSGYTAEELADPACWEKLLLPEEMTAVRHAVDATAAEPFPRVVENVWATRSGQRRLLRWTNSALHGLDGEIRAVVSVATDVTDSRRMEAQFRRIESTLRRAHRIAQLGHWLWSPHAGISQPGSEGDGTYFYSAEAAAIFGVDQDALNLGGDDHYASLLHPDDRQEAMLGYRQFFASPEEHLTQDYRIRRPDGSIRHLRVVSQKVRDPAGAITEITGTIQDLTEIRRAELAIRQIQLILTAAQRLAGVGYWFWEQADGDDADSDGPDTRFHYSAEAQAVSGISEQLMQTLSTEDFCQRFVHEADRARVLEIFMRFARGASDQYTVEYAFHHPYRGDRILRAVALRERNAAGQPLHAIGMIQDITDLRRDEAALRDQQHQLAAAHRLARLGYWSCTGGNDGTPIRKAIWSREAAAITGIDSDMAQAALQADDFEHRFTHPDDRLRVMKAYADLRAQRIKQYDIDYRLRQPGGGEIWLRSLASLRLDAEGRTIGLFGILQDIGDRKRAEAELRLANQSLANAQRIAHVGSWSRDIASGRVVWSDETYRIFGYEPRSLDPSLDLLMASVHRDDRGKLSAAIEASLRNHTDYVIEHRIVRPDGSIRHVREQGEVSLDSDGQVLRLEGVILDITEIKARELALNEARLRAETADRAKTEFLGNMSHELRTPLNAVIGFADVLSQQLFGPIPATYGESIAAISQSGRHLLEIISDLLEMSRIESGERRLAEHSFDPLTAIAECCRMIQAQAEAAGIRLVIDDTGQLPVLLAEERAFKQVLGNLLSNAVKFTPRGGAVAVTVAADVNAGMLVVVSDTGRGIEPSVLPQLGKPFAQGESTLTRRHGGIGLGLAISRRLMELHGGRLEISSQPGQGTRVTMMFPKERLSLP</sequence>
<name>A0A4R6WKT4_9PROT</name>
<feature type="domain" description="Histidine kinase" evidence="14">
    <location>
        <begin position="690"/>
        <end position="910"/>
    </location>
</feature>
<dbReference type="PANTHER" id="PTHR43304">
    <property type="entry name" value="PHYTOCHROME-LIKE PROTEIN CPH1"/>
    <property type="match status" value="1"/>
</dbReference>
<feature type="domain" description="PAC" evidence="16">
    <location>
        <begin position="214"/>
        <end position="266"/>
    </location>
</feature>
<accession>A0A4R6WKT4</accession>
<evidence type="ECO:0000256" key="4">
    <source>
        <dbReference type="ARBA" id="ARBA00022475"/>
    </source>
</evidence>
<evidence type="ECO:0000256" key="6">
    <source>
        <dbReference type="ARBA" id="ARBA00022553"/>
    </source>
</evidence>
<dbReference type="InterPro" id="IPR013655">
    <property type="entry name" value="PAS_fold_3"/>
</dbReference>
<evidence type="ECO:0000313" key="17">
    <source>
        <dbReference type="EMBL" id="TDQ78851.1"/>
    </source>
</evidence>
<feature type="domain" description="PAC" evidence="16">
    <location>
        <begin position="492"/>
        <end position="544"/>
    </location>
</feature>
<evidence type="ECO:0000256" key="11">
    <source>
        <dbReference type="ARBA" id="ARBA00022777"/>
    </source>
</evidence>
<evidence type="ECO:0000256" key="5">
    <source>
        <dbReference type="ARBA" id="ARBA00022519"/>
    </source>
</evidence>
<evidence type="ECO:0000256" key="10">
    <source>
        <dbReference type="ARBA" id="ARBA00022741"/>
    </source>
</evidence>
<keyword evidence="4" id="KW-1003">Cell membrane</keyword>
<gene>
    <name evidence="17" type="ORF">A8950_3312</name>
</gene>
<dbReference type="Proteomes" id="UP000295783">
    <property type="component" value="Unassembled WGS sequence"/>
</dbReference>
<dbReference type="InterPro" id="IPR036890">
    <property type="entry name" value="HATPase_C_sf"/>
</dbReference>
<comment type="caution">
    <text evidence="17">The sequence shown here is derived from an EMBL/GenBank/DDBJ whole genome shotgun (WGS) entry which is preliminary data.</text>
</comment>
<keyword evidence="5" id="KW-0997">Cell inner membrane</keyword>
<dbReference type="InterPro" id="IPR000014">
    <property type="entry name" value="PAS"/>
</dbReference>
<dbReference type="GO" id="GO:0005886">
    <property type="term" value="C:plasma membrane"/>
    <property type="evidence" value="ECO:0007669"/>
    <property type="project" value="UniProtKB-SubCell"/>
</dbReference>
<evidence type="ECO:0000256" key="12">
    <source>
        <dbReference type="ARBA" id="ARBA00022989"/>
    </source>
</evidence>
<evidence type="ECO:0000256" key="3">
    <source>
        <dbReference type="ARBA" id="ARBA00012438"/>
    </source>
</evidence>
<dbReference type="InterPro" id="IPR000700">
    <property type="entry name" value="PAS-assoc_C"/>
</dbReference>
<dbReference type="Gene3D" id="1.10.287.130">
    <property type="match status" value="1"/>
</dbReference>
<dbReference type="PROSITE" id="PS50113">
    <property type="entry name" value="PAC"/>
    <property type="match status" value="5"/>
</dbReference>
<comment type="subcellular location">
    <subcellularLocation>
        <location evidence="2">Cell inner membrane</location>
        <topology evidence="2">Multi-pass membrane protein</topology>
    </subcellularLocation>
</comment>
<dbReference type="InterPro" id="IPR036097">
    <property type="entry name" value="HisK_dim/P_sf"/>
</dbReference>
<keyword evidence="11" id="KW-0418">Kinase</keyword>
<dbReference type="SMART" id="SM00091">
    <property type="entry name" value="PAS"/>
    <property type="match status" value="3"/>
</dbReference>
<dbReference type="Gene3D" id="2.10.70.100">
    <property type="match status" value="3"/>
</dbReference>
<dbReference type="SMART" id="SM00387">
    <property type="entry name" value="HATPase_c"/>
    <property type="match status" value="1"/>
</dbReference>
<dbReference type="GO" id="GO:0000155">
    <property type="term" value="F:phosphorelay sensor kinase activity"/>
    <property type="evidence" value="ECO:0007669"/>
    <property type="project" value="InterPro"/>
</dbReference>
<feature type="domain" description="PAC" evidence="16">
    <location>
        <begin position="355"/>
        <end position="407"/>
    </location>
</feature>